<keyword evidence="10" id="KW-1185">Reference proteome</keyword>
<sequence length="163" mass="19038">MDFKIKETRAEYNITQKELSEITEIPLRTIENWESGKRKPSPWVEKLIVDHLKHQPHNEHGIITEKKGYYTIEQIKELLLPLTFKYDISKIMLFGSYSKGTQDEGSDIDLVVDGKIKGLRFFGLLEDVNNLFVKSVDLIHLSQIQQDSHTYNEVMKGIVLYER</sequence>
<dbReference type="InterPro" id="IPR043519">
    <property type="entry name" value="NT_sf"/>
</dbReference>
<keyword evidence="4" id="KW-0479">Metal-binding</keyword>
<proteinExistence type="predicted"/>
<evidence type="ECO:0000256" key="5">
    <source>
        <dbReference type="ARBA" id="ARBA00022741"/>
    </source>
</evidence>
<organism evidence="9 10">
    <name type="scientific">Candidatus Xianfuyuplasma coldseepsis</name>
    <dbReference type="NCBI Taxonomy" id="2782163"/>
    <lineage>
        <taxon>Bacteria</taxon>
        <taxon>Bacillati</taxon>
        <taxon>Mycoplasmatota</taxon>
        <taxon>Mollicutes</taxon>
        <taxon>Candidatus Izemoplasmatales</taxon>
        <taxon>Candidatus Izemoplasmataceae</taxon>
        <taxon>Candidatus Xianfuyuplasma</taxon>
    </lineage>
</organism>
<keyword evidence="6" id="KW-0067">ATP-binding</keyword>
<dbReference type="PANTHER" id="PTHR33571">
    <property type="entry name" value="SSL8005 PROTEIN"/>
    <property type="match status" value="1"/>
</dbReference>
<dbReference type="Gene3D" id="3.30.460.10">
    <property type="entry name" value="Beta Polymerase, domain 2"/>
    <property type="match status" value="1"/>
</dbReference>
<accession>A0A7L7KR72</accession>
<protein>
    <submittedName>
        <fullName evidence="9">Helix-turn-helix domain-containing protein</fullName>
    </submittedName>
</protein>
<dbReference type="Proteomes" id="UP000514720">
    <property type="component" value="Chromosome"/>
</dbReference>
<dbReference type="GO" id="GO:0046872">
    <property type="term" value="F:metal ion binding"/>
    <property type="evidence" value="ECO:0007669"/>
    <property type="project" value="UniProtKB-KW"/>
</dbReference>
<comment type="cofactor">
    <cofactor evidence="1">
        <name>Mg(2+)</name>
        <dbReference type="ChEBI" id="CHEBI:18420"/>
    </cofactor>
</comment>
<dbReference type="SUPFAM" id="SSF47413">
    <property type="entry name" value="lambda repressor-like DNA-binding domains"/>
    <property type="match status" value="1"/>
</dbReference>
<dbReference type="GO" id="GO:0003677">
    <property type="term" value="F:DNA binding"/>
    <property type="evidence" value="ECO:0007669"/>
    <property type="project" value="InterPro"/>
</dbReference>
<evidence type="ECO:0000313" key="10">
    <source>
        <dbReference type="Proteomes" id="UP000514720"/>
    </source>
</evidence>
<dbReference type="InterPro" id="IPR001387">
    <property type="entry name" value="Cro/C1-type_HTH"/>
</dbReference>
<gene>
    <name evidence="9" type="ORF">G4Z02_02760</name>
</gene>
<dbReference type="SUPFAM" id="SSF81301">
    <property type="entry name" value="Nucleotidyltransferase"/>
    <property type="match status" value="1"/>
</dbReference>
<dbReference type="Gene3D" id="1.10.260.40">
    <property type="entry name" value="lambda repressor-like DNA-binding domains"/>
    <property type="match status" value="1"/>
</dbReference>
<reference evidence="9 10" key="1">
    <citation type="submission" date="2020-02" db="EMBL/GenBank/DDBJ databases">
        <authorList>
            <person name="Zheng R.K."/>
            <person name="Sun C.M."/>
        </authorList>
    </citation>
    <scope>NUCLEOTIDE SEQUENCE [LARGE SCALE GENOMIC DNA]</scope>
    <source>
        <strain evidence="10">zrk13</strain>
    </source>
</reference>
<keyword evidence="5" id="KW-0547">Nucleotide-binding</keyword>
<dbReference type="AlphaFoldDB" id="A0A7L7KR72"/>
<evidence type="ECO:0000259" key="8">
    <source>
        <dbReference type="PROSITE" id="PS50943"/>
    </source>
</evidence>
<evidence type="ECO:0000256" key="3">
    <source>
        <dbReference type="ARBA" id="ARBA00022695"/>
    </source>
</evidence>
<dbReference type="CDD" id="cd05403">
    <property type="entry name" value="NT_KNTase_like"/>
    <property type="match status" value="1"/>
</dbReference>
<dbReference type="InterPro" id="IPR010982">
    <property type="entry name" value="Lambda_DNA-bd_dom_sf"/>
</dbReference>
<evidence type="ECO:0000256" key="4">
    <source>
        <dbReference type="ARBA" id="ARBA00022723"/>
    </source>
</evidence>
<dbReference type="GO" id="GO:0005524">
    <property type="term" value="F:ATP binding"/>
    <property type="evidence" value="ECO:0007669"/>
    <property type="project" value="UniProtKB-KW"/>
</dbReference>
<dbReference type="InterPro" id="IPR052038">
    <property type="entry name" value="Type-VII_TA_antitoxin"/>
</dbReference>
<dbReference type="RefSeq" id="WP_258878335.1">
    <property type="nucleotide sequence ID" value="NZ_CP048914.1"/>
</dbReference>
<dbReference type="CDD" id="cd00093">
    <property type="entry name" value="HTH_XRE"/>
    <property type="match status" value="1"/>
</dbReference>
<evidence type="ECO:0000313" key="9">
    <source>
        <dbReference type="EMBL" id="QMS84716.1"/>
    </source>
</evidence>
<dbReference type="Pfam" id="PF01381">
    <property type="entry name" value="HTH_3"/>
    <property type="match status" value="1"/>
</dbReference>
<dbReference type="InterPro" id="IPR041633">
    <property type="entry name" value="Polbeta"/>
</dbReference>
<name>A0A7L7KR72_9MOLU</name>
<keyword evidence="7" id="KW-0460">Magnesium</keyword>
<dbReference type="GO" id="GO:0016779">
    <property type="term" value="F:nucleotidyltransferase activity"/>
    <property type="evidence" value="ECO:0007669"/>
    <property type="project" value="UniProtKB-KW"/>
</dbReference>
<keyword evidence="3" id="KW-0548">Nucleotidyltransferase</keyword>
<evidence type="ECO:0000256" key="1">
    <source>
        <dbReference type="ARBA" id="ARBA00001946"/>
    </source>
</evidence>
<evidence type="ECO:0000256" key="7">
    <source>
        <dbReference type="ARBA" id="ARBA00022842"/>
    </source>
</evidence>
<evidence type="ECO:0000256" key="6">
    <source>
        <dbReference type="ARBA" id="ARBA00022840"/>
    </source>
</evidence>
<dbReference type="Pfam" id="PF18765">
    <property type="entry name" value="Polbeta"/>
    <property type="match status" value="1"/>
</dbReference>
<dbReference type="PANTHER" id="PTHR33571:SF14">
    <property type="entry name" value="PROTEIN ADENYLYLTRANSFERASE MJ0435-RELATED"/>
    <property type="match status" value="1"/>
</dbReference>
<evidence type="ECO:0000256" key="2">
    <source>
        <dbReference type="ARBA" id="ARBA00022679"/>
    </source>
</evidence>
<dbReference type="PROSITE" id="PS50943">
    <property type="entry name" value="HTH_CROC1"/>
    <property type="match status" value="1"/>
</dbReference>
<keyword evidence="2" id="KW-0808">Transferase</keyword>
<dbReference type="EMBL" id="CP048914">
    <property type="protein sequence ID" value="QMS84716.1"/>
    <property type="molecule type" value="Genomic_DNA"/>
</dbReference>
<feature type="domain" description="HTH cro/C1-type" evidence="8">
    <location>
        <begin position="5"/>
        <end position="60"/>
    </location>
</feature>
<dbReference type="KEGG" id="xcl:G4Z02_02760"/>